<evidence type="ECO:0000313" key="6">
    <source>
        <dbReference type="Proteomes" id="UP000812672"/>
    </source>
</evidence>
<evidence type="ECO:0000256" key="1">
    <source>
        <dbReference type="ARBA" id="ARBA00006964"/>
    </source>
</evidence>
<accession>A0ABS6GM18</accession>
<dbReference type="PANTHER" id="PTHR13799">
    <property type="entry name" value="NGG1 INTERACTING FACTOR 3"/>
    <property type="match status" value="1"/>
</dbReference>
<dbReference type="Gene3D" id="3.30.70.120">
    <property type="match status" value="1"/>
</dbReference>
<dbReference type="Proteomes" id="UP000812672">
    <property type="component" value="Unassembled WGS sequence"/>
</dbReference>
<dbReference type="Pfam" id="PF01784">
    <property type="entry name" value="DUF34_NIF3"/>
    <property type="match status" value="1"/>
</dbReference>
<name>A0ABS6GM18_9BACI</name>
<evidence type="ECO:0000256" key="2">
    <source>
        <dbReference type="ARBA" id="ARBA00022112"/>
    </source>
</evidence>
<sequence length="369" mass="41414">MTKVKDVMNVMEEIAPKKLAFEGDRIGLQVGSPNSDANRIMVTLDVLESVVDEAIEKEIDLIIAHHPFIFKPFKEINWDSEKGRITKKLLTHNISLFVAHTNLDIARGGVNDLLMEKLDLTDTDVLVKTTEEKLYKLVIHVPKSHENQIRQAFADAGAGFIGNYSHCTFNLEGIGTFKPQEGANPYIGSEDELERVEEYRMDTIVPEGILNQTIELAKKAHPYEEMAYDVYPLKVEGESYGLGRIAKLAEPMKLRELAQLVKKAYDVPNLRFVGKEDKNIRTIAVIGGDGNKYISQAKRMGADVLITGDVYFHTAHDALGMGLAMIDPGHHIEQVMKEGLQQQLKEKMPSLQVHISNQKTEPFTFLTTD</sequence>
<keyword evidence="6" id="KW-1185">Reference proteome</keyword>
<gene>
    <name evidence="5" type="ORF">KQ486_01505</name>
</gene>
<evidence type="ECO:0000313" key="5">
    <source>
        <dbReference type="EMBL" id="MBU6079685.1"/>
    </source>
</evidence>
<comment type="caution">
    <text evidence="5">The sequence shown here is derived from an EMBL/GenBank/DDBJ whole genome shotgun (WGS) entry which is preliminary data.</text>
</comment>
<dbReference type="RefSeq" id="WP_144160238.1">
    <property type="nucleotide sequence ID" value="NZ_CAUPKR010000001.1"/>
</dbReference>
<dbReference type="SUPFAM" id="SSF102705">
    <property type="entry name" value="NIF3 (NGG1p interacting factor 3)-like"/>
    <property type="match status" value="1"/>
</dbReference>
<dbReference type="InterPro" id="IPR002678">
    <property type="entry name" value="DUF34/NIF3"/>
</dbReference>
<evidence type="ECO:0000256" key="3">
    <source>
        <dbReference type="ARBA" id="ARBA00022723"/>
    </source>
</evidence>
<dbReference type="Gene3D" id="3.40.1390.30">
    <property type="entry name" value="NIF3 (NGG1p interacting factor 3)-like"/>
    <property type="match status" value="1"/>
</dbReference>
<comment type="similarity">
    <text evidence="1 4">Belongs to the GTP cyclohydrolase I type 2/NIF3 family.</text>
</comment>
<proteinExistence type="inferred from homology"/>
<protein>
    <recommendedName>
        <fullName evidence="2 4">GTP cyclohydrolase 1 type 2 homolog</fullName>
    </recommendedName>
</protein>
<reference evidence="5 6" key="1">
    <citation type="journal article" date="2011" name="Int. J. Syst. Evol. Microbiol.">
        <title>Allobacillus halotolerans gen. nov., sp. nov. isolated from shrimp paste.</title>
        <authorList>
            <person name="Sheu S.Y."/>
            <person name="Arun A.B."/>
            <person name="Jiang S.R."/>
            <person name="Young C.C."/>
            <person name="Chen W.M."/>
        </authorList>
    </citation>
    <scope>NUCLEOTIDE SEQUENCE [LARGE SCALE GENOMIC DNA]</scope>
    <source>
        <strain evidence="5 6">LMG 24826</strain>
    </source>
</reference>
<dbReference type="InterPro" id="IPR015867">
    <property type="entry name" value="N-reg_PII/ATP_PRibTrfase_C"/>
</dbReference>
<dbReference type="PIRSF" id="PIRSF037489">
    <property type="entry name" value="UCP037489_NIF3_YqfO"/>
    <property type="match status" value="1"/>
</dbReference>
<dbReference type="PANTHER" id="PTHR13799:SF14">
    <property type="entry name" value="GTP CYCLOHYDROLASE 1 TYPE 2 HOMOLOG"/>
    <property type="match status" value="1"/>
</dbReference>
<dbReference type="InterPro" id="IPR036069">
    <property type="entry name" value="DUF34/NIF3_sf"/>
</dbReference>
<dbReference type="InterPro" id="IPR017221">
    <property type="entry name" value="DUF34/NIF3_bac"/>
</dbReference>
<organism evidence="5 6">
    <name type="scientific">Allobacillus halotolerans</name>
    <dbReference type="NCBI Taxonomy" id="570278"/>
    <lineage>
        <taxon>Bacteria</taxon>
        <taxon>Bacillati</taxon>
        <taxon>Bacillota</taxon>
        <taxon>Bacilli</taxon>
        <taxon>Bacillales</taxon>
        <taxon>Bacillaceae</taxon>
        <taxon>Allobacillus</taxon>
    </lineage>
</organism>
<dbReference type="NCBIfam" id="TIGR00486">
    <property type="entry name" value="YbgI_SA1388"/>
    <property type="match status" value="1"/>
</dbReference>
<dbReference type="EMBL" id="JAHLZF010000001">
    <property type="protein sequence ID" value="MBU6079685.1"/>
    <property type="molecule type" value="Genomic_DNA"/>
</dbReference>
<keyword evidence="3 4" id="KW-0479">Metal-binding</keyword>
<evidence type="ECO:0000256" key="4">
    <source>
        <dbReference type="PIRNR" id="PIRNR037489"/>
    </source>
</evidence>